<gene>
    <name evidence="1" type="ORF">EV213_11286</name>
</gene>
<protein>
    <submittedName>
        <fullName evidence="1">DNA-binding transcriptional MocR family regulator</fullName>
    </submittedName>
</protein>
<organism evidence="1 2">
    <name type="scientific">Aureibacillus halotolerans</name>
    <dbReference type="NCBI Taxonomy" id="1508390"/>
    <lineage>
        <taxon>Bacteria</taxon>
        <taxon>Bacillati</taxon>
        <taxon>Bacillota</taxon>
        <taxon>Bacilli</taxon>
        <taxon>Bacillales</taxon>
        <taxon>Bacillaceae</taxon>
        <taxon>Aureibacillus</taxon>
    </lineage>
</organism>
<name>A0A4R6TWT4_9BACI</name>
<dbReference type="Pfam" id="PF12897">
    <property type="entry name" value="Asp_aminotransf"/>
    <property type="match status" value="1"/>
</dbReference>
<dbReference type="InterPro" id="IPR015422">
    <property type="entry name" value="PyrdxlP-dep_Trfase_small"/>
</dbReference>
<dbReference type="PANTHER" id="PTHR43799">
    <property type="entry name" value="AMINOTRANSFERASE, PUTATIVE-RELATED"/>
    <property type="match status" value="1"/>
</dbReference>
<dbReference type="SUPFAM" id="SSF53383">
    <property type="entry name" value="PLP-dependent transferases"/>
    <property type="match status" value="1"/>
</dbReference>
<dbReference type="InterPro" id="IPR015421">
    <property type="entry name" value="PyrdxlP-dep_Trfase_major"/>
</dbReference>
<comment type="caution">
    <text evidence="1">The sequence shown here is derived from an EMBL/GenBank/DDBJ whole genome shotgun (WGS) entry which is preliminary data.</text>
</comment>
<accession>A0A4R6TWT4</accession>
<dbReference type="AlphaFoldDB" id="A0A4R6TWT4"/>
<dbReference type="CDD" id="cd00609">
    <property type="entry name" value="AAT_like"/>
    <property type="match status" value="1"/>
</dbReference>
<dbReference type="InterPro" id="IPR024551">
    <property type="entry name" value="AspAT_Ic"/>
</dbReference>
<dbReference type="GO" id="GO:0003677">
    <property type="term" value="F:DNA binding"/>
    <property type="evidence" value="ECO:0007669"/>
    <property type="project" value="UniProtKB-KW"/>
</dbReference>
<dbReference type="EMBL" id="SNYJ01000012">
    <property type="protein sequence ID" value="TDQ37726.1"/>
    <property type="molecule type" value="Genomic_DNA"/>
</dbReference>
<dbReference type="PANTHER" id="PTHR43799:SF1">
    <property type="entry name" value="ASPARTATE AMINOTRANSFERASE"/>
    <property type="match status" value="1"/>
</dbReference>
<proteinExistence type="predicted"/>
<sequence>MDAQSESRLKQLQHTYATYKQENLKLDMSRGKPSPEQLDLSNAMLDYPSSKDAMVTESGVDIRNYGGLDGLPEMKKLFADLLSVTTDEVIVGGNSSLTLMHDTIARALLHGVRGSNAPWGQQKVKFICPTPGYDRHFSICEHFGIEMIPVDMTDDGPDMAAVESLVAEDETIKGIWCVPKYSNPTGSVFSDEVIERLAKMETKAPDFRILWDNAYIVHYLTDRPATFNNIFTACEANGHSDRIFAFVSTSKISFAGAGIAALAASKENIDAIKKHLAMQTIGPDKINQVRHLHFFKDAEGVVQHMQKHADILKPKFDKVFEVFEEQLGGKDLATWSAPDGGYFISVDTLNDCAKEVVRLAKEAGVVLTNAGATFPYGKDPLDRNIRIAPSFPTVEELDKAMRVFCTCVELVSLQKQ</sequence>
<dbReference type="Proteomes" id="UP000295632">
    <property type="component" value="Unassembled WGS sequence"/>
</dbReference>
<dbReference type="RefSeq" id="WP_243740169.1">
    <property type="nucleotide sequence ID" value="NZ_SNYJ01000012.1"/>
</dbReference>
<evidence type="ECO:0000313" key="2">
    <source>
        <dbReference type="Proteomes" id="UP000295632"/>
    </source>
</evidence>
<dbReference type="Gene3D" id="3.40.640.10">
    <property type="entry name" value="Type I PLP-dependent aspartate aminotransferase-like (Major domain)"/>
    <property type="match status" value="1"/>
</dbReference>
<dbReference type="InterPro" id="IPR015424">
    <property type="entry name" value="PyrdxlP-dep_Trfase"/>
</dbReference>
<reference evidence="1 2" key="1">
    <citation type="submission" date="2019-03" db="EMBL/GenBank/DDBJ databases">
        <title>Genomic Encyclopedia of Type Strains, Phase IV (KMG-IV): sequencing the most valuable type-strain genomes for metagenomic binning, comparative biology and taxonomic classification.</title>
        <authorList>
            <person name="Goeker M."/>
        </authorList>
    </citation>
    <scope>NUCLEOTIDE SEQUENCE [LARGE SCALE GENOMIC DNA]</scope>
    <source>
        <strain evidence="1 2">DSM 28697</strain>
    </source>
</reference>
<keyword evidence="2" id="KW-1185">Reference proteome</keyword>
<keyword evidence="1" id="KW-0238">DNA-binding</keyword>
<dbReference type="Gene3D" id="3.90.1150.10">
    <property type="entry name" value="Aspartate Aminotransferase, domain 1"/>
    <property type="match status" value="1"/>
</dbReference>
<evidence type="ECO:0000313" key="1">
    <source>
        <dbReference type="EMBL" id="TDQ37726.1"/>
    </source>
</evidence>
<dbReference type="GO" id="GO:0004069">
    <property type="term" value="F:L-aspartate:2-oxoglutarate aminotransferase activity"/>
    <property type="evidence" value="ECO:0007669"/>
    <property type="project" value="InterPro"/>
</dbReference>